<dbReference type="InterPro" id="IPR000565">
    <property type="entry name" value="Topo_IIA_B"/>
</dbReference>
<accession>A0ABS5QLQ7</accession>
<dbReference type="SUPFAM" id="SSF54211">
    <property type="entry name" value="Ribosomal protein S5 domain 2-like"/>
    <property type="match status" value="1"/>
</dbReference>
<dbReference type="GO" id="GO:0003918">
    <property type="term" value="F:DNA topoisomerase type II (double strand cut, ATP-hydrolyzing) activity"/>
    <property type="evidence" value="ECO:0007669"/>
    <property type="project" value="UniProtKB-EC"/>
</dbReference>
<dbReference type="Pfam" id="PF02518">
    <property type="entry name" value="HATPase_c"/>
    <property type="match status" value="1"/>
</dbReference>
<keyword evidence="10" id="KW-0238">DNA-binding</keyword>
<dbReference type="InterPro" id="IPR036890">
    <property type="entry name" value="HATPase_C_sf"/>
</dbReference>
<comment type="similarity">
    <text evidence="3">Belongs to the type II topoisomerase GyrB family.</text>
</comment>
<dbReference type="NCBIfam" id="NF004189">
    <property type="entry name" value="PRK05644.1"/>
    <property type="match status" value="1"/>
</dbReference>
<dbReference type="InterPro" id="IPR001241">
    <property type="entry name" value="Topo_IIA"/>
</dbReference>
<keyword evidence="11 13" id="KW-0413">Isomerase</keyword>
<dbReference type="CDD" id="cd16928">
    <property type="entry name" value="HATPase_GyrB-like"/>
    <property type="match status" value="1"/>
</dbReference>
<dbReference type="InterPro" id="IPR018522">
    <property type="entry name" value="TopoIIA_CS"/>
</dbReference>
<dbReference type="Pfam" id="PF01751">
    <property type="entry name" value="Toprim"/>
    <property type="match status" value="1"/>
</dbReference>
<dbReference type="InterPro" id="IPR020568">
    <property type="entry name" value="Ribosomal_Su5_D2-typ_SF"/>
</dbReference>
<dbReference type="CDD" id="cd03366">
    <property type="entry name" value="TOPRIM_TopoIIA_GyrB"/>
    <property type="match status" value="1"/>
</dbReference>
<dbReference type="Pfam" id="PF00204">
    <property type="entry name" value="DNA_gyraseB"/>
    <property type="match status" value="1"/>
</dbReference>
<dbReference type="PROSITE" id="PS50880">
    <property type="entry name" value="TOPRIM"/>
    <property type="match status" value="1"/>
</dbReference>
<comment type="catalytic activity">
    <reaction evidence="1">
        <text>ATP-dependent breakage, passage and rejoining of double-stranded DNA.</text>
        <dbReference type="EC" id="5.6.2.2"/>
    </reaction>
</comment>
<evidence type="ECO:0000313" key="13">
    <source>
        <dbReference type="EMBL" id="MBS8122131.1"/>
    </source>
</evidence>
<evidence type="ECO:0000256" key="7">
    <source>
        <dbReference type="ARBA" id="ARBA00022840"/>
    </source>
</evidence>
<dbReference type="InterPro" id="IPR014721">
    <property type="entry name" value="Ribsml_uS5_D2-typ_fold_subgr"/>
</dbReference>
<dbReference type="PRINTS" id="PR01159">
    <property type="entry name" value="DNAGYRASEB"/>
</dbReference>
<dbReference type="SUPFAM" id="SSF56719">
    <property type="entry name" value="Type II DNA topoisomerase"/>
    <property type="match status" value="1"/>
</dbReference>
<evidence type="ECO:0000256" key="1">
    <source>
        <dbReference type="ARBA" id="ARBA00000185"/>
    </source>
</evidence>
<dbReference type="Gene3D" id="3.30.230.10">
    <property type="match status" value="1"/>
</dbReference>
<gene>
    <name evidence="13" type="ORF">VAMP_120n36</name>
</gene>
<dbReference type="SMART" id="SM00387">
    <property type="entry name" value="HATPase_c"/>
    <property type="match status" value="1"/>
</dbReference>
<dbReference type="SMART" id="SM00433">
    <property type="entry name" value="TOP2c"/>
    <property type="match status" value="1"/>
</dbReference>
<organism evidence="13 14">
    <name type="scientific">Candidatus Vampirococcus lugosii</name>
    <dbReference type="NCBI Taxonomy" id="2789015"/>
    <lineage>
        <taxon>Bacteria</taxon>
        <taxon>Candidatus Absconditibacteriota</taxon>
        <taxon>Vampirococcus</taxon>
    </lineage>
</organism>
<dbReference type="PANTHER" id="PTHR45866">
    <property type="entry name" value="DNA GYRASE/TOPOISOMERASE SUBUNIT B"/>
    <property type="match status" value="1"/>
</dbReference>
<evidence type="ECO:0000256" key="10">
    <source>
        <dbReference type="ARBA" id="ARBA00023125"/>
    </source>
</evidence>
<dbReference type="PANTHER" id="PTHR45866:SF1">
    <property type="entry name" value="DNA GYRASE SUBUNIT B, MITOCHONDRIAL"/>
    <property type="match status" value="1"/>
</dbReference>
<dbReference type="InterPro" id="IPR006171">
    <property type="entry name" value="TOPRIM_dom"/>
</dbReference>
<evidence type="ECO:0000313" key="14">
    <source>
        <dbReference type="Proteomes" id="UP000680365"/>
    </source>
</evidence>
<evidence type="ECO:0000256" key="3">
    <source>
        <dbReference type="ARBA" id="ARBA00010708"/>
    </source>
</evidence>
<evidence type="ECO:0000259" key="12">
    <source>
        <dbReference type="PROSITE" id="PS50880"/>
    </source>
</evidence>
<feature type="domain" description="Toprim" evidence="12">
    <location>
        <begin position="413"/>
        <end position="527"/>
    </location>
</feature>
<dbReference type="InterPro" id="IPR003594">
    <property type="entry name" value="HATPase_dom"/>
</dbReference>
<protein>
    <recommendedName>
        <fullName evidence="4">DNA topoisomerase (ATP-hydrolyzing)</fullName>
        <ecNumber evidence="4">5.6.2.2</ecNumber>
    </recommendedName>
</protein>
<comment type="cofactor">
    <cofactor evidence="2">
        <name>Mg(2+)</name>
        <dbReference type="ChEBI" id="CHEBI:18420"/>
    </cofactor>
</comment>
<dbReference type="PROSITE" id="PS00177">
    <property type="entry name" value="TOPOISOMERASE_II"/>
    <property type="match status" value="1"/>
</dbReference>
<dbReference type="EMBL" id="JAEDAM010000044">
    <property type="protein sequence ID" value="MBS8122131.1"/>
    <property type="molecule type" value="Genomic_DNA"/>
</dbReference>
<keyword evidence="5" id="KW-0479">Metal-binding</keyword>
<sequence>MTYDASQIKVLEGLEPVRQRPGMYIGSTDTKGLHHMVQEIVDNAVDESLAGFCNNITVVLGEGNWVSVYDDGRGIPVAKHKKTNKSALETILTVLHAGGKFEKSAYKVSGGLHGVGSSVVNALSTDMIAQVHKNGKLYQQEYKKGVPVDDVKIIGETDKTGTTIKFRPDGDIFETIEFSYNLITTRLKQSAYLTPGVSFTIIDERTDKRERFYFQGGIKTWLKNIVGEQVSVTDQYFIQKEGKDIWADISFQFVDTTNDNIISFVNNVHTIDGGSHVNGFKNSLLKIINETAQSFNQVDKKIGEFQMSDITDGLYAIISIKIPEPQFEGQTKGKLGNSYVRKEIDKIVYDYLKDYFKQNEDQFKNLLEKITLSAKARIAAKMARETVLRKNVLSTGVLPGKLSDCHIKKPEGTELYIVEGNSAGGSAKQGRDSAFQAILPLRGKILNTENAAMQRILQNNEVKSLIIAIGGGIKDNFDISKIRYEKIIIMTDADVDGAHIRTLLLTFFYRYMKPLVDNGNLYIAVPPIYKLKQGKKEVYIYPPNVDLNKSIQENGFGQNVQISRYKGLGEMNPQQLWDTTMDPEFRKMQQVTVQDAQESDRLFRVLMGEDVSMRRNFILNNAKNVKDLDL</sequence>
<dbReference type="RefSeq" id="WP_213349367.1">
    <property type="nucleotide sequence ID" value="NZ_JAEDAM010000044.1"/>
</dbReference>
<evidence type="ECO:0000256" key="2">
    <source>
        <dbReference type="ARBA" id="ARBA00001946"/>
    </source>
</evidence>
<keyword evidence="8" id="KW-0460">Magnesium</keyword>
<dbReference type="EC" id="5.6.2.2" evidence="4"/>
<evidence type="ECO:0000256" key="9">
    <source>
        <dbReference type="ARBA" id="ARBA00023029"/>
    </source>
</evidence>
<dbReference type="InterPro" id="IPR013759">
    <property type="entry name" value="Topo_IIA_B_C"/>
</dbReference>
<dbReference type="CDD" id="cd00822">
    <property type="entry name" value="TopoII_Trans_DNA_gyrase"/>
    <property type="match status" value="1"/>
</dbReference>
<evidence type="ECO:0000256" key="11">
    <source>
        <dbReference type="ARBA" id="ARBA00023235"/>
    </source>
</evidence>
<dbReference type="Gene3D" id="3.40.50.670">
    <property type="match status" value="1"/>
</dbReference>
<keyword evidence="14" id="KW-1185">Reference proteome</keyword>
<evidence type="ECO:0000256" key="8">
    <source>
        <dbReference type="ARBA" id="ARBA00022842"/>
    </source>
</evidence>
<dbReference type="InterPro" id="IPR013506">
    <property type="entry name" value="Topo_IIA_bsu_dom2"/>
</dbReference>
<evidence type="ECO:0000256" key="6">
    <source>
        <dbReference type="ARBA" id="ARBA00022741"/>
    </source>
</evidence>
<comment type="caution">
    <text evidence="13">The sequence shown here is derived from an EMBL/GenBank/DDBJ whole genome shotgun (WGS) entry which is preliminary data.</text>
</comment>
<dbReference type="Gene3D" id="3.30.565.10">
    <property type="entry name" value="Histidine kinase-like ATPase, C-terminal domain"/>
    <property type="match status" value="1"/>
</dbReference>
<dbReference type="SUPFAM" id="SSF55874">
    <property type="entry name" value="ATPase domain of HSP90 chaperone/DNA topoisomerase II/histidine kinase"/>
    <property type="match status" value="1"/>
</dbReference>
<evidence type="ECO:0000256" key="4">
    <source>
        <dbReference type="ARBA" id="ARBA00012895"/>
    </source>
</evidence>
<dbReference type="InterPro" id="IPR034160">
    <property type="entry name" value="TOPRIM_GyrB"/>
</dbReference>
<dbReference type="Pfam" id="PF00986">
    <property type="entry name" value="DNA_gyraseB_C"/>
    <property type="match status" value="1"/>
</dbReference>
<keyword evidence="9" id="KW-0799">Topoisomerase</keyword>
<name>A0ABS5QLQ7_9BACT</name>
<reference evidence="13 14" key="1">
    <citation type="journal article" date="2021" name="Nat. Commun.">
        <title>Reductive evolution and unique predatory mode in the CPR bacterium Vampirococcus lugosii.</title>
        <authorList>
            <person name="Moreira D."/>
            <person name="Zivanovic Y."/>
            <person name="Lopez-Archilla A.I."/>
            <person name="Iniesto M."/>
            <person name="Lopez-Garcia P."/>
        </authorList>
    </citation>
    <scope>NUCLEOTIDE SEQUENCE [LARGE SCALE GENOMIC DNA]</scope>
    <source>
        <strain evidence="13">Chiprana</strain>
    </source>
</reference>
<dbReference type="Proteomes" id="UP000680365">
    <property type="component" value="Unassembled WGS sequence"/>
</dbReference>
<dbReference type="InterPro" id="IPR002288">
    <property type="entry name" value="DNA_gyrase_B_C"/>
</dbReference>
<keyword evidence="6" id="KW-0547">Nucleotide-binding</keyword>
<keyword evidence="7" id="KW-0067">ATP-binding</keyword>
<dbReference type="InterPro" id="IPR013760">
    <property type="entry name" value="Topo_IIA-like_dom_sf"/>
</dbReference>
<evidence type="ECO:0000256" key="5">
    <source>
        <dbReference type="ARBA" id="ARBA00022723"/>
    </source>
</evidence>
<proteinExistence type="inferred from homology"/>
<dbReference type="PRINTS" id="PR00418">
    <property type="entry name" value="TPI2FAMILY"/>
</dbReference>